<dbReference type="RefSeq" id="WP_167960616.1">
    <property type="nucleotide sequence ID" value="NZ_JAATJJ010000001.1"/>
</dbReference>
<dbReference type="Proteomes" id="UP000590442">
    <property type="component" value="Unassembled WGS sequence"/>
</dbReference>
<name>A0A846QT11_9FLAO</name>
<sequence>MKPKFWTSEKVLSLSALLVSLLTLAVFIYQTQLIRKQQYMSVYPHLNFANIGGHTLEYTYVLKNDGVGPAFIRSVKVNGPNGKSYKDVINYVEENLAKNDSVLFYYANLSEGRLVSAEEEIPIITLMNKEKTRELNLSDNTLEKSNKLYDILNNDSLKIEIEYESIYGEKWVLKNGGSGPVKK</sequence>
<evidence type="ECO:0000313" key="1">
    <source>
        <dbReference type="EMBL" id="NJB70100.1"/>
    </source>
</evidence>
<protein>
    <submittedName>
        <fullName evidence="1">Uncharacterized protein</fullName>
    </submittedName>
</protein>
<dbReference type="EMBL" id="JAATJJ010000001">
    <property type="protein sequence ID" value="NJB70100.1"/>
    <property type="molecule type" value="Genomic_DNA"/>
</dbReference>
<organism evidence="1 2">
    <name type="scientific">Saonia flava</name>
    <dbReference type="NCBI Taxonomy" id="523696"/>
    <lineage>
        <taxon>Bacteria</taxon>
        <taxon>Pseudomonadati</taxon>
        <taxon>Bacteroidota</taxon>
        <taxon>Flavobacteriia</taxon>
        <taxon>Flavobacteriales</taxon>
        <taxon>Flavobacteriaceae</taxon>
        <taxon>Saonia</taxon>
    </lineage>
</organism>
<proteinExistence type="predicted"/>
<comment type="caution">
    <text evidence="1">The sequence shown here is derived from an EMBL/GenBank/DDBJ whole genome shotgun (WGS) entry which is preliminary data.</text>
</comment>
<keyword evidence="2" id="KW-1185">Reference proteome</keyword>
<gene>
    <name evidence="1" type="ORF">GGR42_000562</name>
</gene>
<evidence type="ECO:0000313" key="2">
    <source>
        <dbReference type="Proteomes" id="UP000590442"/>
    </source>
</evidence>
<reference evidence="1 2" key="1">
    <citation type="submission" date="2020-03" db="EMBL/GenBank/DDBJ databases">
        <title>Genomic Encyclopedia of Type Strains, Phase IV (KMG-IV): sequencing the most valuable type-strain genomes for metagenomic binning, comparative biology and taxonomic classification.</title>
        <authorList>
            <person name="Goeker M."/>
        </authorList>
    </citation>
    <scope>NUCLEOTIDE SEQUENCE [LARGE SCALE GENOMIC DNA]</scope>
    <source>
        <strain evidence="1 2">DSM 29762</strain>
    </source>
</reference>
<dbReference type="AlphaFoldDB" id="A0A846QT11"/>
<accession>A0A846QT11</accession>